<proteinExistence type="predicted"/>
<protein>
    <submittedName>
        <fullName evidence="5">Acyl-coenzyme A synthetase/AMP-(Fatty) acid ligase</fullName>
    </submittedName>
</protein>
<dbReference type="InterPro" id="IPR042099">
    <property type="entry name" value="ANL_N_sf"/>
</dbReference>
<dbReference type="PANTHER" id="PTHR45527">
    <property type="entry name" value="NONRIBOSOMAL PEPTIDE SYNTHETASE"/>
    <property type="match status" value="1"/>
</dbReference>
<dbReference type="Gene3D" id="3.40.50.12780">
    <property type="entry name" value="N-terminal domain of ligase-like"/>
    <property type="match status" value="1"/>
</dbReference>
<evidence type="ECO:0000313" key="5">
    <source>
        <dbReference type="EMBL" id="MBB4965129.1"/>
    </source>
</evidence>
<name>A0A7W7T214_9PSEU</name>
<dbReference type="GO" id="GO:0044550">
    <property type="term" value="P:secondary metabolite biosynthetic process"/>
    <property type="evidence" value="ECO:0007669"/>
    <property type="project" value="TreeGrafter"/>
</dbReference>
<evidence type="ECO:0000313" key="6">
    <source>
        <dbReference type="Proteomes" id="UP000542674"/>
    </source>
</evidence>
<sequence>MTLPLIHEAFRAVAGRRPDAVAVVHGDVRVTYRELDAWSDRLSVGLVCGPGSVVPVVLPPGPELVAVLLAVLKRGAAYAVLDPAWPDERLRRVAELLPGQVAATPHPAFPARVAGPALFSGDAAMVFFTSGSTGEPKAVLSPHRGTTRLFDGCTFAEFDESTVMNVSAALPWDAFALELWGVLTTGGTAVLADERPLMPAGLRAAVSVRGVNTVFLTTSLFHLIVEEDVEAFAGLRTVMVGGERLSPSHAARFLEEHPDVRLVNGYGPVESTVFVLSHDVRVADVADEVPLGRPVPHTSVVVLRDGRVCAPGEVGELCVAGEGLASGYLGDDALTAAKFVVVDLPGGPTRVYRTGDLGSVGVDGLFRFHGRADRQVKVRGHRVEPTGIEHLAVVAGVRRAVVVPVRDETGACVALALFHTGHVPGLVDRLRADLPAYSVPDHVVEVEAFPLLGNGKTDTRALLDLLPRAEPGGDGSDAVVAEFASVLGVAVDRDASFFESGGTSLAAIRLCTRLGRRFGRPVPVSRLVRTPTAAGIAAWLASEPVSESGVVDVAELTPMQHGFLVRHLVSGADPENHCPLVWRITGALDADALVAAVSATHRAHGYLSGRYTADEEAVVVPGNREVEFVFSPDLDVELRRPLRLADGVVWRAVLTSVGPSEWLFGVVVHHVAFDGWSQHLLARSLSAGYRGGVVDAGPSPIEAVSASRALVDDLPGQREYWREALRDLPSLVLPPGGDPGPDLVAVPLSGAAVERFSRGRLPVVVDAVARALAAHTGQRDFGIGVPVAHRSSDVLSRVIGCLVDMVCVRVGGDPVAAVEAALAHADVPVAEVSRLVRRGRDPLYRVIVVAQDSPPAELDLPGCVVTREGGHDLGWPMADLLVELDVADGVLRVSRSPLAVSSSTVDAVVKGVVAFLEA</sequence>
<dbReference type="InterPro" id="IPR020806">
    <property type="entry name" value="PKS_PP-bd"/>
</dbReference>
<dbReference type="Gene3D" id="3.30.559.10">
    <property type="entry name" value="Chloramphenicol acetyltransferase-like domain"/>
    <property type="match status" value="1"/>
</dbReference>
<dbReference type="PROSITE" id="PS50075">
    <property type="entry name" value="CARRIER"/>
    <property type="match status" value="1"/>
</dbReference>
<dbReference type="InterPro" id="IPR023213">
    <property type="entry name" value="CAT-like_dom_sf"/>
</dbReference>
<dbReference type="GO" id="GO:0016874">
    <property type="term" value="F:ligase activity"/>
    <property type="evidence" value="ECO:0007669"/>
    <property type="project" value="UniProtKB-KW"/>
</dbReference>
<comment type="cofactor">
    <cofactor evidence="1">
        <name>pantetheine 4'-phosphate</name>
        <dbReference type="ChEBI" id="CHEBI:47942"/>
    </cofactor>
</comment>
<keyword evidence="5" id="KW-0436">Ligase</keyword>
<accession>A0A7W7T214</accession>
<feature type="domain" description="Carrier" evidence="4">
    <location>
        <begin position="470"/>
        <end position="544"/>
    </location>
</feature>
<dbReference type="SUPFAM" id="SSF52777">
    <property type="entry name" value="CoA-dependent acyltransferases"/>
    <property type="match status" value="2"/>
</dbReference>
<dbReference type="GO" id="GO:0008610">
    <property type="term" value="P:lipid biosynthetic process"/>
    <property type="evidence" value="ECO:0007669"/>
    <property type="project" value="UniProtKB-ARBA"/>
</dbReference>
<evidence type="ECO:0000256" key="3">
    <source>
        <dbReference type="ARBA" id="ARBA00022553"/>
    </source>
</evidence>
<dbReference type="SUPFAM" id="SSF47336">
    <property type="entry name" value="ACP-like"/>
    <property type="match status" value="1"/>
</dbReference>
<evidence type="ECO:0000259" key="4">
    <source>
        <dbReference type="PROSITE" id="PS50075"/>
    </source>
</evidence>
<evidence type="ECO:0000256" key="2">
    <source>
        <dbReference type="ARBA" id="ARBA00022450"/>
    </source>
</evidence>
<dbReference type="InterPro" id="IPR009081">
    <property type="entry name" value="PP-bd_ACP"/>
</dbReference>
<dbReference type="AlphaFoldDB" id="A0A7W7T214"/>
<organism evidence="5 6">
    <name type="scientific">Saccharothrix violaceirubra</name>
    <dbReference type="NCBI Taxonomy" id="413306"/>
    <lineage>
        <taxon>Bacteria</taxon>
        <taxon>Bacillati</taxon>
        <taxon>Actinomycetota</taxon>
        <taxon>Actinomycetes</taxon>
        <taxon>Pseudonocardiales</taxon>
        <taxon>Pseudonocardiaceae</taxon>
        <taxon>Saccharothrix</taxon>
    </lineage>
</organism>
<keyword evidence="2" id="KW-0596">Phosphopantetheine</keyword>
<keyword evidence="6" id="KW-1185">Reference proteome</keyword>
<comment type="caution">
    <text evidence="5">The sequence shown here is derived from an EMBL/GenBank/DDBJ whole genome shotgun (WGS) entry which is preliminary data.</text>
</comment>
<dbReference type="Gene3D" id="3.30.559.30">
    <property type="entry name" value="Nonribosomal peptide synthetase, condensation domain"/>
    <property type="match status" value="1"/>
</dbReference>
<dbReference type="Pfam" id="PF00668">
    <property type="entry name" value="Condensation"/>
    <property type="match status" value="1"/>
</dbReference>
<dbReference type="RefSeq" id="WP_184668536.1">
    <property type="nucleotide sequence ID" value="NZ_BAABAI010000013.1"/>
</dbReference>
<dbReference type="Pfam" id="PF00501">
    <property type="entry name" value="AMP-binding"/>
    <property type="match status" value="2"/>
</dbReference>
<dbReference type="SUPFAM" id="SSF56801">
    <property type="entry name" value="Acetyl-CoA synthetase-like"/>
    <property type="match status" value="1"/>
</dbReference>
<dbReference type="PANTHER" id="PTHR45527:SF1">
    <property type="entry name" value="FATTY ACID SYNTHASE"/>
    <property type="match status" value="1"/>
</dbReference>
<dbReference type="InterPro" id="IPR000873">
    <property type="entry name" value="AMP-dep_synth/lig_dom"/>
</dbReference>
<reference evidence="5 6" key="1">
    <citation type="submission" date="2020-08" db="EMBL/GenBank/DDBJ databases">
        <title>Sequencing the genomes of 1000 actinobacteria strains.</title>
        <authorList>
            <person name="Klenk H.-P."/>
        </authorList>
    </citation>
    <scope>NUCLEOTIDE SEQUENCE [LARGE SCALE GENOMIC DNA]</scope>
    <source>
        <strain evidence="5 6">DSM 45084</strain>
    </source>
</reference>
<keyword evidence="3" id="KW-0597">Phosphoprotein</keyword>
<dbReference type="Proteomes" id="UP000542674">
    <property type="component" value="Unassembled WGS sequence"/>
</dbReference>
<dbReference type="SMART" id="SM00823">
    <property type="entry name" value="PKS_PP"/>
    <property type="match status" value="1"/>
</dbReference>
<dbReference type="InterPro" id="IPR020845">
    <property type="entry name" value="AMP-binding_CS"/>
</dbReference>
<dbReference type="EMBL" id="JACHJS010000001">
    <property type="protein sequence ID" value="MBB4965129.1"/>
    <property type="molecule type" value="Genomic_DNA"/>
</dbReference>
<dbReference type="InterPro" id="IPR045851">
    <property type="entry name" value="AMP-bd_C_sf"/>
</dbReference>
<dbReference type="GO" id="GO:0005737">
    <property type="term" value="C:cytoplasm"/>
    <property type="evidence" value="ECO:0007669"/>
    <property type="project" value="TreeGrafter"/>
</dbReference>
<dbReference type="InterPro" id="IPR036736">
    <property type="entry name" value="ACP-like_sf"/>
</dbReference>
<dbReference type="Gene3D" id="1.10.1200.10">
    <property type="entry name" value="ACP-like"/>
    <property type="match status" value="1"/>
</dbReference>
<dbReference type="InterPro" id="IPR001242">
    <property type="entry name" value="Condensation_dom"/>
</dbReference>
<dbReference type="Gene3D" id="3.30.300.30">
    <property type="match status" value="1"/>
</dbReference>
<dbReference type="GO" id="GO:0043041">
    <property type="term" value="P:amino acid activation for nonribosomal peptide biosynthetic process"/>
    <property type="evidence" value="ECO:0007669"/>
    <property type="project" value="TreeGrafter"/>
</dbReference>
<dbReference type="Pfam" id="PF00550">
    <property type="entry name" value="PP-binding"/>
    <property type="match status" value="1"/>
</dbReference>
<evidence type="ECO:0000256" key="1">
    <source>
        <dbReference type="ARBA" id="ARBA00001957"/>
    </source>
</evidence>
<gene>
    <name evidence="5" type="ORF">F4559_002488</name>
</gene>
<dbReference type="PROSITE" id="PS00455">
    <property type="entry name" value="AMP_BINDING"/>
    <property type="match status" value="1"/>
</dbReference>
<dbReference type="GO" id="GO:0031177">
    <property type="term" value="F:phosphopantetheine binding"/>
    <property type="evidence" value="ECO:0007669"/>
    <property type="project" value="InterPro"/>
</dbReference>